<feature type="domain" description="IF rod" evidence="4">
    <location>
        <begin position="6"/>
        <end position="268"/>
    </location>
</feature>
<gene>
    <name evidence="5" type="ORF">EXN66_Car015361</name>
</gene>
<feature type="coiled-coil region" evidence="3">
    <location>
        <begin position="171"/>
        <end position="201"/>
    </location>
</feature>
<dbReference type="PANTHER" id="PTHR23239">
    <property type="entry name" value="INTERMEDIATE FILAMENT"/>
    <property type="match status" value="1"/>
</dbReference>
<keyword evidence="2 3" id="KW-0175">Coiled coil</keyword>
<name>A0A6G1QB78_CHAAH</name>
<dbReference type="Pfam" id="PF00038">
    <property type="entry name" value="Filament"/>
    <property type="match status" value="1"/>
</dbReference>
<dbReference type="SMART" id="SM01391">
    <property type="entry name" value="Filament"/>
    <property type="match status" value="1"/>
</dbReference>
<dbReference type="AlphaFoldDB" id="A0A6G1QB78"/>
<evidence type="ECO:0000313" key="6">
    <source>
        <dbReference type="Proteomes" id="UP000503349"/>
    </source>
</evidence>
<dbReference type="EMBL" id="CM015726">
    <property type="protein sequence ID" value="KAF3699674.1"/>
    <property type="molecule type" value="Genomic_DNA"/>
</dbReference>
<reference evidence="5 6" key="1">
    <citation type="submission" date="2019-02" db="EMBL/GenBank/DDBJ databases">
        <title>Opniocepnalus argus genome.</title>
        <authorList>
            <person name="Zhou C."/>
            <person name="Xiao S."/>
        </authorList>
    </citation>
    <scope>NUCLEOTIDE SEQUENCE [LARGE SCALE GENOMIC DNA]</scope>
    <source>
        <strain evidence="5">OARG1902GOOAL</strain>
        <tissue evidence="5">Muscle</tissue>
    </source>
</reference>
<reference evidence="6" key="2">
    <citation type="submission" date="2019-02" db="EMBL/GenBank/DDBJ databases">
        <title>Opniocepnalus argus Var Kimnra genome.</title>
        <authorList>
            <person name="Zhou C."/>
            <person name="Xiao S."/>
        </authorList>
    </citation>
    <scope>NUCLEOTIDE SEQUENCE [LARGE SCALE GENOMIC DNA]</scope>
</reference>
<dbReference type="PANTHER" id="PTHR23239:SF344">
    <property type="entry name" value="KERATIN, TYPE I CYTOSKELETAL 15-LIKE"/>
    <property type="match status" value="1"/>
</dbReference>
<evidence type="ECO:0000256" key="2">
    <source>
        <dbReference type="ARBA" id="ARBA00023054"/>
    </source>
</evidence>
<evidence type="ECO:0000259" key="4">
    <source>
        <dbReference type="SMART" id="SM01391"/>
    </source>
</evidence>
<dbReference type="SUPFAM" id="SSF64593">
    <property type="entry name" value="Intermediate filament protein, coiled coil region"/>
    <property type="match status" value="1"/>
</dbReference>
<dbReference type="Gene3D" id="1.20.5.170">
    <property type="match status" value="1"/>
</dbReference>
<evidence type="ECO:0000313" key="5">
    <source>
        <dbReference type="EMBL" id="KAF3699674.1"/>
    </source>
</evidence>
<dbReference type="GO" id="GO:0005882">
    <property type="term" value="C:intermediate filament"/>
    <property type="evidence" value="ECO:0007669"/>
    <property type="project" value="UniProtKB-KW"/>
</dbReference>
<proteinExistence type="predicted"/>
<evidence type="ECO:0000256" key="1">
    <source>
        <dbReference type="ARBA" id="ARBA00022754"/>
    </source>
</evidence>
<evidence type="ECO:0000256" key="3">
    <source>
        <dbReference type="SAM" id="Coils"/>
    </source>
</evidence>
<organism evidence="5 6">
    <name type="scientific">Channa argus</name>
    <name type="common">Northern snakehead</name>
    <name type="synonym">Ophicephalus argus</name>
    <dbReference type="NCBI Taxonomy" id="215402"/>
    <lineage>
        <taxon>Eukaryota</taxon>
        <taxon>Metazoa</taxon>
        <taxon>Chordata</taxon>
        <taxon>Craniata</taxon>
        <taxon>Vertebrata</taxon>
        <taxon>Euteleostomi</taxon>
        <taxon>Actinopterygii</taxon>
        <taxon>Neopterygii</taxon>
        <taxon>Teleostei</taxon>
        <taxon>Neoteleostei</taxon>
        <taxon>Acanthomorphata</taxon>
        <taxon>Anabantaria</taxon>
        <taxon>Anabantiformes</taxon>
        <taxon>Channoidei</taxon>
        <taxon>Channidae</taxon>
        <taxon>Channa</taxon>
    </lineage>
</organism>
<accession>A0A6G1QB78</accession>
<protein>
    <submittedName>
        <fullName evidence="5">Keratin, type I cytoskeletal 12 Cytokeratin-12</fullName>
    </submittedName>
</protein>
<dbReference type="GO" id="GO:0005198">
    <property type="term" value="F:structural molecule activity"/>
    <property type="evidence" value="ECO:0007669"/>
    <property type="project" value="InterPro"/>
</dbReference>
<keyword evidence="1" id="KW-0403">Intermediate filament</keyword>
<sequence length="278" mass="32017">MFCLSKQKLTMHHLNRRLALYLEQISECLTAQAHMKMQLMDAELNIFNFNARCGKEREYREHLEKELSNLRWQEEELKANKLPELQSLLNSQTQQLAELQIQHQQGLLAQVLGGISLEVQTAESSDLVQQLDELRQFNTTLLNRIENKCWLDTQVSMLNSPEMCRDSSVGSEFVRGELEELRRAEASLEEELTQMQALNILLEASGLKQTESFELQLLDLQQRGDSLCRELDSVLQAAAQHTANHQNLLDIKNQLEMEMQDYGKLLAKLAKQKGYSQS</sequence>
<feature type="coiled-coil region" evidence="3">
    <location>
        <begin position="238"/>
        <end position="272"/>
    </location>
</feature>
<feature type="coiled-coil region" evidence="3">
    <location>
        <begin position="60"/>
        <end position="102"/>
    </location>
</feature>
<dbReference type="Proteomes" id="UP000503349">
    <property type="component" value="Chromosome 15"/>
</dbReference>
<keyword evidence="6" id="KW-1185">Reference proteome</keyword>
<dbReference type="InterPro" id="IPR002957">
    <property type="entry name" value="Keratin_I"/>
</dbReference>
<dbReference type="InterPro" id="IPR039008">
    <property type="entry name" value="IF_rod_dom"/>
</dbReference>